<evidence type="ECO:0000256" key="1">
    <source>
        <dbReference type="SAM" id="Phobius"/>
    </source>
</evidence>
<protein>
    <recommendedName>
        <fullName evidence="5">Secreted protein</fullName>
    </recommendedName>
</protein>
<dbReference type="Proteomes" id="UP000799640">
    <property type="component" value="Unassembled WGS sequence"/>
</dbReference>
<name>A0A6G1I0H4_9PEZI</name>
<organism evidence="3 4">
    <name type="scientific">Trichodelitschia bisporula</name>
    <dbReference type="NCBI Taxonomy" id="703511"/>
    <lineage>
        <taxon>Eukaryota</taxon>
        <taxon>Fungi</taxon>
        <taxon>Dikarya</taxon>
        <taxon>Ascomycota</taxon>
        <taxon>Pezizomycotina</taxon>
        <taxon>Dothideomycetes</taxon>
        <taxon>Dothideomycetes incertae sedis</taxon>
        <taxon>Phaeotrichales</taxon>
        <taxon>Phaeotrichaceae</taxon>
        <taxon>Trichodelitschia</taxon>
    </lineage>
</organism>
<evidence type="ECO:0000256" key="2">
    <source>
        <dbReference type="SAM" id="SignalP"/>
    </source>
</evidence>
<keyword evidence="4" id="KW-1185">Reference proteome</keyword>
<feature type="transmembrane region" description="Helical" evidence="1">
    <location>
        <begin position="46"/>
        <end position="65"/>
    </location>
</feature>
<keyword evidence="2" id="KW-0732">Signal</keyword>
<evidence type="ECO:0000313" key="3">
    <source>
        <dbReference type="EMBL" id="KAF2401694.1"/>
    </source>
</evidence>
<feature type="chain" id="PRO_5026294178" description="Secreted protein" evidence="2">
    <location>
        <begin position="23"/>
        <end position="138"/>
    </location>
</feature>
<dbReference type="AlphaFoldDB" id="A0A6G1I0H4"/>
<proteinExistence type="predicted"/>
<gene>
    <name evidence="3" type="ORF">EJ06DRAFT_520673</name>
</gene>
<keyword evidence="1" id="KW-0812">Transmembrane</keyword>
<reference evidence="3" key="1">
    <citation type="journal article" date="2020" name="Stud. Mycol.">
        <title>101 Dothideomycetes genomes: a test case for predicting lifestyles and emergence of pathogens.</title>
        <authorList>
            <person name="Haridas S."/>
            <person name="Albert R."/>
            <person name="Binder M."/>
            <person name="Bloem J."/>
            <person name="Labutti K."/>
            <person name="Salamov A."/>
            <person name="Andreopoulos B."/>
            <person name="Baker S."/>
            <person name="Barry K."/>
            <person name="Bills G."/>
            <person name="Bluhm B."/>
            <person name="Cannon C."/>
            <person name="Castanera R."/>
            <person name="Culley D."/>
            <person name="Daum C."/>
            <person name="Ezra D."/>
            <person name="Gonzalez J."/>
            <person name="Henrissat B."/>
            <person name="Kuo A."/>
            <person name="Liang C."/>
            <person name="Lipzen A."/>
            <person name="Lutzoni F."/>
            <person name="Magnuson J."/>
            <person name="Mondo S."/>
            <person name="Nolan M."/>
            <person name="Ohm R."/>
            <person name="Pangilinan J."/>
            <person name="Park H.-J."/>
            <person name="Ramirez L."/>
            <person name="Alfaro M."/>
            <person name="Sun H."/>
            <person name="Tritt A."/>
            <person name="Yoshinaga Y."/>
            <person name="Zwiers L.-H."/>
            <person name="Turgeon B."/>
            <person name="Goodwin S."/>
            <person name="Spatafora J."/>
            <person name="Crous P."/>
            <person name="Grigoriev I."/>
        </authorList>
    </citation>
    <scope>NUCLEOTIDE SEQUENCE</scope>
    <source>
        <strain evidence="3">CBS 262.69</strain>
    </source>
</reference>
<keyword evidence="1" id="KW-0472">Membrane</keyword>
<feature type="signal peptide" evidence="2">
    <location>
        <begin position="1"/>
        <end position="22"/>
    </location>
</feature>
<sequence length="138" mass="15492">MVKRTRLFALLLMSTYFCPVPSSVTYTEQVLTKLRFYVDVSRDIEAGVIICILHFSFSTAFLTLLGQDLHFPRERHAGLSYPKLGSIFFIQPCEALCVCSLLSKPNVLPLVGGMRERTKASGSHVRILGKVKLIVKLM</sequence>
<evidence type="ECO:0008006" key="5">
    <source>
        <dbReference type="Google" id="ProtNLM"/>
    </source>
</evidence>
<keyword evidence="1" id="KW-1133">Transmembrane helix</keyword>
<dbReference type="EMBL" id="ML996692">
    <property type="protein sequence ID" value="KAF2401694.1"/>
    <property type="molecule type" value="Genomic_DNA"/>
</dbReference>
<evidence type="ECO:0000313" key="4">
    <source>
        <dbReference type="Proteomes" id="UP000799640"/>
    </source>
</evidence>
<accession>A0A6G1I0H4</accession>